<reference evidence="6 7" key="1">
    <citation type="journal article" date="2012" name="Appl. Environ. Microbiol.">
        <title>Genome Sequence of Thermotolerant Bacillus methanolicus: Features and Regulation Related to Methylotrophy and Production of L-Lysine and L-Glutamate from Methanol.</title>
        <authorList>
            <person name="Heggeset T.M."/>
            <person name="Krog A."/>
            <person name="Balzer S."/>
            <person name="Wentzel A."/>
            <person name="Ellingsen T.E."/>
            <person name="Brautaset T."/>
        </authorList>
    </citation>
    <scope>NUCLEOTIDE SEQUENCE [LARGE SCALE GENOMIC DNA]</scope>
    <source>
        <strain evidence="6 7">PB1</strain>
    </source>
</reference>
<dbReference type="STRING" id="997296.PB1_01490"/>
<evidence type="ECO:0000313" key="7">
    <source>
        <dbReference type="Proteomes" id="UP000010523"/>
    </source>
</evidence>
<dbReference type="AlphaFoldDB" id="I3E506"/>
<accession>I3E506</accession>
<dbReference type="HAMAP" id="MF_02087">
    <property type="entry name" value="PLP_homeostasis"/>
    <property type="match status" value="1"/>
</dbReference>
<sequence length="228" mass="25810">MDVSSKLIKIKEDIEKACERANRLPEEVKIIAVTKYVSVERAKEALEAGILHLGENRDDGLLSKWEVLKDDAVFHFIGTLQSRKVKNIIDKAEYIHSLDRLSLAKEINKRASRKMNCLIQVNVSGEESKHGISPDGVVDFVMKLKEYPNINVCGLMTMAPFTKDEDFIRSCFRKLRELQKKVQDLNLDYAPCNELSMGMSNDYIIAVEEGATMIRIGSALVGEYNQEV</sequence>
<dbReference type="PANTHER" id="PTHR10146:SF14">
    <property type="entry name" value="PYRIDOXAL PHOSPHATE HOMEOSTASIS PROTEIN"/>
    <property type="match status" value="1"/>
</dbReference>
<dbReference type="PANTHER" id="PTHR10146">
    <property type="entry name" value="PROLINE SYNTHETASE CO-TRANSCRIBED BACTERIAL HOMOLOG PROTEIN"/>
    <property type="match status" value="1"/>
</dbReference>
<dbReference type="EMBL" id="AFEU01000001">
    <property type="protein sequence ID" value="EIJ81577.1"/>
    <property type="molecule type" value="Genomic_DNA"/>
</dbReference>
<dbReference type="SUPFAM" id="SSF51419">
    <property type="entry name" value="PLP-binding barrel"/>
    <property type="match status" value="1"/>
</dbReference>
<comment type="cofactor">
    <cofactor evidence="3">
        <name>pyridoxal 5'-phosphate</name>
        <dbReference type="ChEBI" id="CHEBI:597326"/>
    </cofactor>
</comment>
<dbReference type="GO" id="GO:0030170">
    <property type="term" value="F:pyridoxal phosphate binding"/>
    <property type="evidence" value="ECO:0007669"/>
    <property type="project" value="UniProtKB-UniRule"/>
</dbReference>
<proteinExistence type="inferred from homology"/>
<dbReference type="PIRSF" id="PIRSF004848">
    <property type="entry name" value="YBL036c_PLPDEIII"/>
    <property type="match status" value="1"/>
</dbReference>
<keyword evidence="1 2" id="KW-0663">Pyridoxal phosphate</keyword>
<dbReference type="FunFam" id="3.20.20.10:FF:000011">
    <property type="entry name" value="Pyridoxal phosphate homeostasis protein"/>
    <property type="match status" value="1"/>
</dbReference>
<keyword evidence="7" id="KW-1185">Reference proteome</keyword>
<dbReference type="InterPro" id="IPR029066">
    <property type="entry name" value="PLP-binding_barrel"/>
</dbReference>
<evidence type="ECO:0000256" key="1">
    <source>
        <dbReference type="ARBA" id="ARBA00022898"/>
    </source>
</evidence>
<evidence type="ECO:0000256" key="4">
    <source>
        <dbReference type="RuleBase" id="RU004514"/>
    </source>
</evidence>
<dbReference type="NCBIfam" id="TIGR00044">
    <property type="entry name" value="YggS family pyridoxal phosphate-dependent enzyme"/>
    <property type="match status" value="1"/>
</dbReference>
<dbReference type="Gene3D" id="3.20.20.10">
    <property type="entry name" value="Alanine racemase"/>
    <property type="match status" value="1"/>
</dbReference>
<dbReference type="PATRIC" id="fig|997296.3.peg.346"/>
<gene>
    <name evidence="6" type="ORF">PB1_01490</name>
</gene>
<dbReference type="InterPro" id="IPR011078">
    <property type="entry name" value="PyrdxlP_homeostasis"/>
</dbReference>
<protein>
    <recommendedName>
        <fullName evidence="2">Pyridoxal phosphate homeostasis protein</fullName>
        <shortName evidence="2">PLP homeostasis protein</shortName>
    </recommendedName>
</protein>
<feature type="domain" description="Alanine racemase N-terminal" evidence="5">
    <location>
        <begin position="13"/>
        <end position="224"/>
    </location>
</feature>
<evidence type="ECO:0000259" key="5">
    <source>
        <dbReference type="Pfam" id="PF01168"/>
    </source>
</evidence>
<comment type="similarity">
    <text evidence="2 4">Belongs to the pyridoxal phosphate-binding protein YggS/PROSC family.</text>
</comment>
<dbReference type="PROSITE" id="PS01211">
    <property type="entry name" value="UPF0001"/>
    <property type="match status" value="1"/>
</dbReference>
<dbReference type="Proteomes" id="UP000010523">
    <property type="component" value="Unassembled WGS sequence"/>
</dbReference>
<dbReference type="eggNOG" id="COG0325">
    <property type="taxonomic scope" value="Bacteria"/>
</dbReference>
<evidence type="ECO:0000313" key="6">
    <source>
        <dbReference type="EMBL" id="EIJ81577.1"/>
    </source>
</evidence>
<organism evidence="6 7">
    <name type="scientific">Bacillus methanolicus PB1</name>
    <dbReference type="NCBI Taxonomy" id="997296"/>
    <lineage>
        <taxon>Bacteria</taxon>
        <taxon>Bacillati</taxon>
        <taxon>Bacillota</taxon>
        <taxon>Bacilli</taxon>
        <taxon>Bacillales</taxon>
        <taxon>Bacillaceae</taxon>
        <taxon>Bacillus</taxon>
    </lineage>
</organism>
<dbReference type="RefSeq" id="WP_003350289.1">
    <property type="nucleotide sequence ID" value="NZ_AFEU01000001.1"/>
</dbReference>
<evidence type="ECO:0000256" key="2">
    <source>
        <dbReference type="HAMAP-Rule" id="MF_02087"/>
    </source>
</evidence>
<dbReference type="CDD" id="cd00635">
    <property type="entry name" value="PLPDE_III_YBL036c_like"/>
    <property type="match status" value="1"/>
</dbReference>
<comment type="function">
    <text evidence="2">Pyridoxal 5'-phosphate (PLP)-binding protein, which is involved in PLP homeostasis.</text>
</comment>
<dbReference type="OrthoDB" id="9804072at2"/>
<dbReference type="InterPro" id="IPR001608">
    <property type="entry name" value="Ala_racemase_N"/>
</dbReference>
<evidence type="ECO:0000256" key="3">
    <source>
        <dbReference type="PIRSR" id="PIRSR004848-1"/>
    </source>
</evidence>
<dbReference type="Pfam" id="PF01168">
    <property type="entry name" value="Ala_racemase_N"/>
    <property type="match status" value="1"/>
</dbReference>
<comment type="caution">
    <text evidence="6">The sequence shown here is derived from an EMBL/GenBank/DDBJ whole genome shotgun (WGS) entry which is preliminary data.</text>
</comment>
<feature type="modified residue" description="N6-(pyridoxal phosphate)lysine" evidence="2 3">
    <location>
        <position position="35"/>
    </location>
</feature>
<name>I3E506_BACMT</name>